<dbReference type="Proteomes" id="UP001165190">
    <property type="component" value="Unassembled WGS sequence"/>
</dbReference>
<evidence type="ECO:0000256" key="3">
    <source>
        <dbReference type="PIRSR" id="PIRSR000862-1"/>
    </source>
</evidence>
<organism evidence="6 7">
    <name type="scientific">Hibiscus trionum</name>
    <name type="common">Flower of an hour</name>
    <dbReference type="NCBI Taxonomy" id="183268"/>
    <lineage>
        <taxon>Eukaryota</taxon>
        <taxon>Viridiplantae</taxon>
        <taxon>Streptophyta</taxon>
        <taxon>Embryophyta</taxon>
        <taxon>Tracheophyta</taxon>
        <taxon>Spermatophyta</taxon>
        <taxon>Magnoliopsida</taxon>
        <taxon>eudicotyledons</taxon>
        <taxon>Gunneridae</taxon>
        <taxon>Pentapetalae</taxon>
        <taxon>rosids</taxon>
        <taxon>malvids</taxon>
        <taxon>Malvales</taxon>
        <taxon>Malvaceae</taxon>
        <taxon>Malvoideae</taxon>
        <taxon>Hibiscus</taxon>
    </lineage>
</organism>
<dbReference type="EMBL" id="BSYR01000013">
    <property type="protein sequence ID" value="GMI76832.1"/>
    <property type="molecule type" value="Genomic_DNA"/>
</dbReference>
<protein>
    <recommendedName>
        <fullName evidence="2">Lipase</fullName>
    </recommendedName>
</protein>
<feature type="domain" description="Partial AB-hydrolase lipase" evidence="5">
    <location>
        <begin position="53"/>
        <end position="106"/>
    </location>
</feature>
<feature type="chain" id="PRO_5040741455" description="Lipase" evidence="4">
    <location>
        <begin position="27"/>
        <end position="409"/>
    </location>
</feature>
<dbReference type="InterPro" id="IPR029058">
    <property type="entry name" value="AB_hydrolase_fold"/>
</dbReference>
<evidence type="ECO:0000256" key="2">
    <source>
        <dbReference type="PIRNR" id="PIRNR000862"/>
    </source>
</evidence>
<evidence type="ECO:0000313" key="7">
    <source>
        <dbReference type="Proteomes" id="UP001165190"/>
    </source>
</evidence>
<dbReference type="InterPro" id="IPR006693">
    <property type="entry name" value="AB_hydrolase_lipase"/>
</dbReference>
<keyword evidence="2" id="KW-0443">Lipid metabolism</keyword>
<dbReference type="GO" id="GO:0016042">
    <property type="term" value="P:lipid catabolic process"/>
    <property type="evidence" value="ECO:0007669"/>
    <property type="project" value="UniProtKB-KW"/>
</dbReference>
<dbReference type="GO" id="GO:0016788">
    <property type="term" value="F:hydrolase activity, acting on ester bonds"/>
    <property type="evidence" value="ECO:0007669"/>
    <property type="project" value="InterPro"/>
</dbReference>
<evidence type="ECO:0000256" key="1">
    <source>
        <dbReference type="ARBA" id="ARBA00010701"/>
    </source>
</evidence>
<dbReference type="OrthoDB" id="9974421at2759"/>
<feature type="active site" description="Charge relay system" evidence="3">
    <location>
        <position position="384"/>
    </location>
</feature>
<comment type="similarity">
    <text evidence="1 2">Belongs to the AB hydrolase superfamily. Lipase family.</text>
</comment>
<dbReference type="PIRSF" id="PIRSF000862">
    <property type="entry name" value="Steryl_ester_lip"/>
    <property type="match status" value="1"/>
</dbReference>
<feature type="active site" description="Charge relay system" evidence="3">
    <location>
        <position position="351"/>
    </location>
</feature>
<name>A0A9W7LTF2_HIBTR</name>
<reference evidence="6" key="1">
    <citation type="submission" date="2023-05" db="EMBL/GenBank/DDBJ databases">
        <title>Genome and transcriptome analyses reveal genes involved in the formation of fine ridges on petal epidermal cells in Hibiscus trionum.</title>
        <authorList>
            <person name="Koshimizu S."/>
            <person name="Masuda S."/>
            <person name="Ishii T."/>
            <person name="Shirasu K."/>
            <person name="Hoshino A."/>
            <person name="Arita M."/>
        </authorList>
    </citation>
    <scope>NUCLEOTIDE SEQUENCE</scope>
    <source>
        <strain evidence="6">Hamamatsu line</strain>
    </source>
</reference>
<dbReference type="InterPro" id="IPR025483">
    <property type="entry name" value="Lipase_euk"/>
</dbReference>
<sequence length="409" mass="45209">MQVMDSFVMLGLYFTVLVVEPDGAYGLSRGSLAGNNGAAVPPVTNGICAISVTTHGYKCEEHELKTDDGYILNMQRIPEGRVGGHKKQPVLIQHGIFADAITWLLNSPEQNLPMILADNGFDVWISNTRGTRFSQKHISLNPVQPEFWDWSWDELVAYDLPAFFGYVFNQTGQKIHYIGHSLGTLMAMASFSEGHQADMLQSAALLSPIAYLSHMKTALVVLAAKAFVGEIATMFGLAEFNPKGPEVSAFLKDLCDNPGVNCYDLVSAISGKNCCLNASTIDFALQNEPQPTATKNLVHLAQIVRDGAIKKYDYGNPDDNMKHYGEAKPPVYNISNIDLELRLFISYGGLDALSDVEDVGLLLDLLKLHDVNKLSIQYLKDYAHLDFVMGVNAKDLVYNQVVKFFKYQQ</sequence>
<dbReference type="AlphaFoldDB" id="A0A9W7LTF2"/>
<dbReference type="Gene3D" id="3.40.50.1820">
    <property type="entry name" value="alpha/beta hydrolase"/>
    <property type="match status" value="1"/>
</dbReference>
<evidence type="ECO:0000313" key="6">
    <source>
        <dbReference type="EMBL" id="GMI76832.1"/>
    </source>
</evidence>
<keyword evidence="2" id="KW-0378">Hydrolase</keyword>
<dbReference type="SUPFAM" id="SSF53474">
    <property type="entry name" value="alpha/beta-Hydrolases"/>
    <property type="match status" value="1"/>
</dbReference>
<feature type="active site" description="Nucleophile" evidence="3">
    <location>
        <position position="181"/>
    </location>
</feature>
<keyword evidence="7" id="KW-1185">Reference proteome</keyword>
<keyword evidence="4" id="KW-0732">Signal</keyword>
<comment type="caution">
    <text evidence="6">The sequence shown here is derived from an EMBL/GenBank/DDBJ whole genome shotgun (WGS) entry which is preliminary data.</text>
</comment>
<evidence type="ECO:0000259" key="5">
    <source>
        <dbReference type="Pfam" id="PF04083"/>
    </source>
</evidence>
<accession>A0A9W7LTF2</accession>
<feature type="signal peptide" evidence="4">
    <location>
        <begin position="1"/>
        <end position="26"/>
    </location>
</feature>
<keyword evidence="2" id="KW-0442">Lipid degradation</keyword>
<proteinExistence type="inferred from homology"/>
<dbReference type="FunFam" id="3.40.50.1820:FF:000126">
    <property type="entry name" value="Lipase"/>
    <property type="match status" value="1"/>
</dbReference>
<evidence type="ECO:0000256" key="4">
    <source>
        <dbReference type="SAM" id="SignalP"/>
    </source>
</evidence>
<dbReference type="PANTHER" id="PTHR11005">
    <property type="entry name" value="LYSOSOMAL ACID LIPASE-RELATED"/>
    <property type="match status" value="1"/>
</dbReference>
<dbReference type="Pfam" id="PF04083">
    <property type="entry name" value="Abhydro_lipase"/>
    <property type="match status" value="1"/>
</dbReference>
<gene>
    <name evidence="6" type="ORF">HRI_001352500</name>
</gene>